<keyword evidence="1" id="KW-0472">Membrane</keyword>
<keyword evidence="3" id="KW-1185">Reference proteome</keyword>
<dbReference type="EMBL" id="JADFTS010000007">
    <property type="protein sequence ID" value="KAF9599420.1"/>
    <property type="molecule type" value="Genomic_DNA"/>
</dbReference>
<feature type="transmembrane region" description="Helical" evidence="1">
    <location>
        <begin position="12"/>
        <end position="31"/>
    </location>
</feature>
<gene>
    <name evidence="2" type="ORF">IFM89_037000</name>
</gene>
<evidence type="ECO:0000256" key="1">
    <source>
        <dbReference type="SAM" id="Phobius"/>
    </source>
</evidence>
<name>A0A835HF50_9MAGN</name>
<dbReference type="AlphaFoldDB" id="A0A835HF50"/>
<reference evidence="2 3" key="1">
    <citation type="submission" date="2020-10" db="EMBL/GenBank/DDBJ databases">
        <title>The Coptis chinensis genome and diversification of protoberbering-type alkaloids.</title>
        <authorList>
            <person name="Wang B."/>
            <person name="Shu S."/>
            <person name="Song C."/>
            <person name="Liu Y."/>
        </authorList>
    </citation>
    <scope>NUCLEOTIDE SEQUENCE [LARGE SCALE GENOMIC DNA]</scope>
    <source>
        <strain evidence="2">HL-2020</strain>
        <tissue evidence="2">Leaf</tissue>
    </source>
</reference>
<accession>A0A835HF50</accession>
<evidence type="ECO:0000313" key="2">
    <source>
        <dbReference type="EMBL" id="KAF9599420.1"/>
    </source>
</evidence>
<organism evidence="2 3">
    <name type="scientific">Coptis chinensis</name>
    <dbReference type="NCBI Taxonomy" id="261450"/>
    <lineage>
        <taxon>Eukaryota</taxon>
        <taxon>Viridiplantae</taxon>
        <taxon>Streptophyta</taxon>
        <taxon>Embryophyta</taxon>
        <taxon>Tracheophyta</taxon>
        <taxon>Spermatophyta</taxon>
        <taxon>Magnoliopsida</taxon>
        <taxon>Ranunculales</taxon>
        <taxon>Ranunculaceae</taxon>
        <taxon>Coptidoideae</taxon>
        <taxon>Coptis</taxon>
    </lineage>
</organism>
<proteinExistence type="predicted"/>
<protein>
    <submittedName>
        <fullName evidence="2">Uncharacterized protein</fullName>
    </submittedName>
</protein>
<evidence type="ECO:0000313" key="3">
    <source>
        <dbReference type="Proteomes" id="UP000631114"/>
    </source>
</evidence>
<dbReference type="Proteomes" id="UP000631114">
    <property type="component" value="Unassembled WGS sequence"/>
</dbReference>
<sequence length="196" mass="21606">MAVISKKTKVMQFSLGVGAGAAVALVSYVLLDKLYSLRRKYTGRKSGVGNNIEAVQPGVEITLGPMYGRVIDRNDVSNLLTDLQPGSVIIEMSSYPFRRSTDSAAIRELSIQFKGIAEINLTSASRVHHFRHRFMCIEPSPIPPIPVTIDVDLPVVDISDTPPILRKEKRHAECRLDMLIVAYSITNYTLGSSFVS</sequence>
<comment type="caution">
    <text evidence="2">The sequence shown here is derived from an EMBL/GenBank/DDBJ whole genome shotgun (WGS) entry which is preliminary data.</text>
</comment>
<keyword evidence="1" id="KW-1133">Transmembrane helix</keyword>
<keyword evidence="1" id="KW-0812">Transmembrane</keyword>